<reference evidence="2" key="1">
    <citation type="submission" date="2020-02" db="EMBL/GenBank/DDBJ databases">
        <authorList>
            <person name="Meier V. D."/>
        </authorList>
    </citation>
    <scope>NUCLEOTIDE SEQUENCE</scope>
    <source>
        <strain evidence="2">AVDCRST_MAG53</strain>
    </source>
</reference>
<feature type="compositionally biased region" description="Basic residues" evidence="1">
    <location>
        <begin position="67"/>
        <end position="76"/>
    </location>
</feature>
<sequence length="451" mass="48973">MLAGPRRYPKRHPPDVILLVAAGVRPAAVPLVRRRFTDDRHRRYWSAKMSRLPDSLPVIDAPDGTRTAHRRGRPRGTTHAARSAARRATTVKPVPGHESRMRLRRLASSMLTVGVIAATGLVAVGCGDEEETSTDARPSRATAFVSEAEAQYLLDRDLEVQYVLRRSDALAGELDPKPVVGQRLTVNPLGKKFDLLVFATPAAAEAAEDGVRLSDVVEGGGEFRRAANLVAVFPEPPKQVAAYRGVVDVLDGIERKCARPGDPEFGEICFGVRDDILPSAEDRPSEGDEAGPAGPGTEPDELLEEASTVTLDGLAYTPVRSRQLNPSLRPDRPILEGVDVDRTGGPLLVGVFLRVCNEEGEPRVSTDRFVLKDAFGTRIEPVEPAPDNALAYRPRELREDECLPESASAADETLGGRALVFRVPLKIRRNVPLGLEITGESGRRQTIEIGL</sequence>
<dbReference type="EMBL" id="CADCVR010000001">
    <property type="protein sequence ID" value="CAA9470728.1"/>
    <property type="molecule type" value="Genomic_DNA"/>
</dbReference>
<evidence type="ECO:0000256" key="1">
    <source>
        <dbReference type="SAM" id="MobiDB-lite"/>
    </source>
</evidence>
<dbReference type="AlphaFoldDB" id="A0A6J4RD54"/>
<name>A0A6J4RD54_9ACTN</name>
<proteinExistence type="predicted"/>
<feature type="region of interest" description="Disordered" evidence="1">
    <location>
        <begin position="279"/>
        <end position="300"/>
    </location>
</feature>
<feature type="region of interest" description="Disordered" evidence="1">
    <location>
        <begin position="56"/>
        <end position="82"/>
    </location>
</feature>
<accession>A0A6J4RD54</accession>
<evidence type="ECO:0000313" key="2">
    <source>
        <dbReference type="EMBL" id="CAA9470728.1"/>
    </source>
</evidence>
<protein>
    <submittedName>
        <fullName evidence="2">Uncharacterized protein</fullName>
    </submittedName>
</protein>
<organism evidence="2">
    <name type="scientific">uncultured Solirubrobacteraceae bacterium</name>
    <dbReference type="NCBI Taxonomy" id="1162706"/>
    <lineage>
        <taxon>Bacteria</taxon>
        <taxon>Bacillati</taxon>
        <taxon>Actinomycetota</taxon>
        <taxon>Thermoleophilia</taxon>
        <taxon>Solirubrobacterales</taxon>
        <taxon>Solirubrobacteraceae</taxon>
        <taxon>environmental samples</taxon>
    </lineage>
</organism>
<gene>
    <name evidence="2" type="ORF">AVDCRST_MAG53-1267</name>
</gene>